<dbReference type="GO" id="GO:0046983">
    <property type="term" value="F:protein dimerization activity"/>
    <property type="evidence" value="ECO:0007669"/>
    <property type="project" value="InterPro"/>
</dbReference>
<dbReference type="InterPro" id="IPR012337">
    <property type="entry name" value="RNaseH-like_sf"/>
</dbReference>
<gene>
    <name evidence="2" type="ORF">GGX14DRAFT_377211</name>
</gene>
<accession>A0AAD6UYW6</accession>
<dbReference type="AlphaFoldDB" id="A0AAD6UYW6"/>
<dbReference type="Proteomes" id="UP001219525">
    <property type="component" value="Unassembled WGS sequence"/>
</dbReference>
<evidence type="ECO:0000259" key="1">
    <source>
        <dbReference type="Pfam" id="PF05699"/>
    </source>
</evidence>
<protein>
    <recommendedName>
        <fullName evidence="1">HAT C-terminal dimerisation domain-containing protein</fullName>
    </recommendedName>
</protein>
<dbReference type="SUPFAM" id="SSF53098">
    <property type="entry name" value="Ribonuclease H-like"/>
    <property type="match status" value="1"/>
</dbReference>
<feature type="non-terminal residue" evidence="2">
    <location>
        <position position="1"/>
    </location>
</feature>
<evidence type="ECO:0000313" key="3">
    <source>
        <dbReference type="Proteomes" id="UP001219525"/>
    </source>
</evidence>
<sequence>PCTSVSVERLFSRARHLCHEARGSMKAKTITEAMLTKMWIKSGYLKVQE</sequence>
<organism evidence="2 3">
    <name type="scientific">Mycena pura</name>
    <dbReference type="NCBI Taxonomy" id="153505"/>
    <lineage>
        <taxon>Eukaryota</taxon>
        <taxon>Fungi</taxon>
        <taxon>Dikarya</taxon>
        <taxon>Basidiomycota</taxon>
        <taxon>Agaricomycotina</taxon>
        <taxon>Agaricomycetes</taxon>
        <taxon>Agaricomycetidae</taxon>
        <taxon>Agaricales</taxon>
        <taxon>Marasmiineae</taxon>
        <taxon>Mycenaceae</taxon>
        <taxon>Mycena</taxon>
    </lineage>
</organism>
<proteinExistence type="predicted"/>
<evidence type="ECO:0000313" key="2">
    <source>
        <dbReference type="EMBL" id="KAJ7195230.1"/>
    </source>
</evidence>
<feature type="domain" description="HAT C-terminal dimerisation" evidence="1">
    <location>
        <begin position="1"/>
        <end position="40"/>
    </location>
</feature>
<name>A0AAD6UYW6_9AGAR</name>
<comment type="caution">
    <text evidence="2">The sequence shown here is derived from an EMBL/GenBank/DDBJ whole genome shotgun (WGS) entry which is preliminary data.</text>
</comment>
<reference evidence="2" key="1">
    <citation type="submission" date="2023-03" db="EMBL/GenBank/DDBJ databases">
        <title>Massive genome expansion in bonnet fungi (Mycena s.s.) driven by repeated elements and novel gene families across ecological guilds.</title>
        <authorList>
            <consortium name="Lawrence Berkeley National Laboratory"/>
            <person name="Harder C.B."/>
            <person name="Miyauchi S."/>
            <person name="Viragh M."/>
            <person name="Kuo A."/>
            <person name="Thoen E."/>
            <person name="Andreopoulos B."/>
            <person name="Lu D."/>
            <person name="Skrede I."/>
            <person name="Drula E."/>
            <person name="Henrissat B."/>
            <person name="Morin E."/>
            <person name="Kohler A."/>
            <person name="Barry K."/>
            <person name="LaButti K."/>
            <person name="Morin E."/>
            <person name="Salamov A."/>
            <person name="Lipzen A."/>
            <person name="Mereny Z."/>
            <person name="Hegedus B."/>
            <person name="Baldrian P."/>
            <person name="Stursova M."/>
            <person name="Weitz H."/>
            <person name="Taylor A."/>
            <person name="Grigoriev I.V."/>
            <person name="Nagy L.G."/>
            <person name="Martin F."/>
            <person name="Kauserud H."/>
        </authorList>
    </citation>
    <scope>NUCLEOTIDE SEQUENCE</scope>
    <source>
        <strain evidence="2">9144</strain>
    </source>
</reference>
<dbReference type="EMBL" id="JARJCW010000092">
    <property type="protein sequence ID" value="KAJ7195230.1"/>
    <property type="molecule type" value="Genomic_DNA"/>
</dbReference>
<dbReference type="InterPro" id="IPR008906">
    <property type="entry name" value="HATC_C_dom"/>
</dbReference>
<keyword evidence="3" id="KW-1185">Reference proteome</keyword>
<dbReference type="Pfam" id="PF05699">
    <property type="entry name" value="Dimer_Tnp_hAT"/>
    <property type="match status" value="1"/>
</dbReference>